<accession>A0A9X3S6J3</accession>
<comment type="caution">
    <text evidence="2">The sequence shown here is derived from an EMBL/GenBank/DDBJ whole genome shotgun (WGS) entry which is preliminary data.</text>
</comment>
<proteinExistence type="predicted"/>
<keyword evidence="3" id="KW-1185">Reference proteome</keyword>
<dbReference type="EMBL" id="JAPDOD010000077">
    <property type="protein sequence ID" value="MDA0166832.1"/>
    <property type="molecule type" value="Genomic_DNA"/>
</dbReference>
<evidence type="ECO:0000313" key="2">
    <source>
        <dbReference type="EMBL" id="MDA0166832.1"/>
    </source>
</evidence>
<reference evidence="2" key="1">
    <citation type="submission" date="2022-10" db="EMBL/GenBank/DDBJ databases">
        <title>The WGS of Solirubrobacter ginsenosidimutans DSM 21036.</title>
        <authorList>
            <person name="Jiang Z."/>
        </authorList>
    </citation>
    <scope>NUCLEOTIDE SEQUENCE</scope>
    <source>
        <strain evidence="2">DSM 21036</strain>
    </source>
</reference>
<evidence type="ECO:0000256" key="1">
    <source>
        <dbReference type="SAM" id="Coils"/>
    </source>
</evidence>
<feature type="coiled-coil region" evidence="1">
    <location>
        <begin position="443"/>
        <end position="481"/>
    </location>
</feature>
<protein>
    <submittedName>
        <fullName evidence="2">Uncharacterized protein</fullName>
    </submittedName>
</protein>
<sequence>MSAGFLERFPDTGELGRIGSDAQVALGAMLDRVGGLEHDQAGSPLTAVTGALGDLAGTLDVDTSGLTEQLPQVLETIRQALPASALEYVEAIEQAYSLARDLLQSGPLAEQLAHGGSLQDVALAVVNAALGTFDKQIESLAENLIDPDTLTAVREGLAGFDRFSQDYAAHKGDFLPFLAQNLIGVGADALENPLAAAERAVAVLAPVGAEALAAEVDPALQASAGALNGLRAALDGLDASDVAVYGEIEGRFDALDAAVASIADAVADRYDALAAAIAAQPWDGLMSTYTNALQAVDLGRVPSVDDGVKAIVGVLDDLSRRLGMVIDGDELTGQVDLLVQSVQDTLLTSGVGAARAMLEDALGELRDAIAQVPTEEIQAAVDDMLKQVGDELDQFDAATITKQIEDALAEAETFITETFNDALVEQAKAAVSELLNAVQSLPLADLTSRLEAALQQAADLIAEIEAAIGAQLDKLEELLAQLDQISFKPLADEVITEIEDVAKRLKAMSPSALSPAERLALSAALAILEAIDLEGQIIKGLEEGFDAAKTPVADLLVQLEHALGAVKAHVDELDPVQLLGPIHELVQRVEHAADAVNATLLLKPLRSLLAKLTAQLEQLAPHRLLEPLQKPYDTVVDALDRLDPKQWVAPLDDLYAEIDKLIAMVDVTPLLGELDDRRRALLDQVRKSLLDAIDALELPSPLDTLLDQIRPVLEHFAGGLFDDPGELALMPAEIDLAAPMKVLDVPFDRLLEMTASIPADDLTSAVNVLRTGLGTGIDALDPHALLDRLRQGQALLASLDPTRVLGPVLSLPALKVSFEASVQTAPPARASDVVAVRARFDATFALVDTSRADSRTQRLRATHRRLTDSLAQHIAALDSAAAIAAYGELRTGLERLVPAFLRSPAPLTHDDVIAGLATLRPSLLAAPIEAALERFLAQLQPLESTVAEAADRLLGIVRSTLALIDPLALQDAVAAIYDTIRAKARILDPAKLAQAADELLAKLKAPLEALDPAKLGAQLDAAYTRTLAALTGQVNGLLDDIGAAIDEELRTIRDAIKQVVNDIETFLAQVAGAVHEVVGKVEDLVLTEFVARLKRLLDNLAKSFHDELERVRNAFDEMLKAIPLRGGEPAGAIAA</sequence>
<keyword evidence="1" id="KW-0175">Coiled coil</keyword>
<name>A0A9X3S6J3_9ACTN</name>
<dbReference type="Proteomes" id="UP001149140">
    <property type="component" value="Unassembled WGS sequence"/>
</dbReference>
<dbReference type="AlphaFoldDB" id="A0A9X3S6J3"/>
<dbReference type="RefSeq" id="WP_270046086.1">
    <property type="nucleotide sequence ID" value="NZ_JAPDOD010000077.1"/>
</dbReference>
<organism evidence="2 3">
    <name type="scientific">Solirubrobacter ginsenosidimutans</name>
    <dbReference type="NCBI Taxonomy" id="490573"/>
    <lineage>
        <taxon>Bacteria</taxon>
        <taxon>Bacillati</taxon>
        <taxon>Actinomycetota</taxon>
        <taxon>Thermoleophilia</taxon>
        <taxon>Solirubrobacterales</taxon>
        <taxon>Solirubrobacteraceae</taxon>
        <taxon>Solirubrobacter</taxon>
    </lineage>
</organism>
<gene>
    <name evidence="2" type="ORF">OM076_41610</name>
</gene>
<evidence type="ECO:0000313" key="3">
    <source>
        <dbReference type="Proteomes" id="UP001149140"/>
    </source>
</evidence>